<sequence>KLKFRIRTSSRSKVNSGQITTWSRYRHGRFHKRLNRAGGRTDSSRGLGWTPSWPPNKRLRWPSRRRSWPSCWHRTGIGQRLARVRRIEKRVRAGSVVGGGGRRSAKSVAVRRASVGRGAVRIERIGLGGPRRRAQLGQIELVFARLSGILFGGDGELAALPTSWEVGVLDEDEDADAGVGDGFLAPNE</sequence>
<dbReference type="EMBL" id="REGN01003498">
    <property type="protein sequence ID" value="RNA22275.1"/>
    <property type="molecule type" value="Genomic_DNA"/>
</dbReference>
<gene>
    <name evidence="1" type="ORF">BpHYR1_054599</name>
</gene>
<protein>
    <submittedName>
        <fullName evidence="1">Uncharacterized protein</fullName>
    </submittedName>
</protein>
<comment type="caution">
    <text evidence="1">The sequence shown here is derived from an EMBL/GenBank/DDBJ whole genome shotgun (WGS) entry which is preliminary data.</text>
</comment>
<name>A0A3M7RGA4_BRAPC</name>
<keyword evidence="2" id="KW-1185">Reference proteome</keyword>
<evidence type="ECO:0000313" key="1">
    <source>
        <dbReference type="EMBL" id="RNA22275.1"/>
    </source>
</evidence>
<reference evidence="1 2" key="1">
    <citation type="journal article" date="2018" name="Sci. Rep.">
        <title>Genomic signatures of local adaptation to the degree of environmental predictability in rotifers.</title>
        <authorList>
            <person name="Franch-Gras L."/>
            <person name="Hahn C."/>
            <person name="Garcia-Roger E.M."/>
            <person name="Carmona M.J."/>
            <person name="Serra M."/>
            <person name="Gomez A."/>
        </authorList>
    </citation>
    <scope>NUCLEOTIDE SEQUENCE [LARGE SCALE GENOMIC DNA]</scope>
    <source>
        <strain evidence="1">HYR1</strain>
    </source>
</reference>
<evidence type="ECO:0000313" key="2">
    <source>
        <dbReference type="Proteomes" id="UP000276133"/>
    </source>
</evidence>
<accession>A0A3M7RGA4</accession>
<proteinExistence type="predicted"/>
<organism evidence="1 2">
    <name type="scientific">Brachionus plicatilis</name>
    <name type="common">Marine rotifer</name>
    <name type="synonym">Brachionus muelleri</name>
    <dbReference type="NCBI Taxonomy" id="10195"/>
    <lineage>
        <taxon>Eukaryota</taxon>
        <taxon>Metazoa</taxon>
        <taxon>Spiralia</taxon>
        <taxon>Gnathifera</taxon>
        <taxon>Rotifera</taxon>
        <taxon>Eurotatoria</taxon>
        <taxon>Monogononta</taxon>
        <taxon>Pseudotrocha</taxon>
        <taxon>Ploima</taxon>
        <taxon>Brachionidae</taxon>
        <taxon>Brachionus</taxon>
    </lineage>
</organism>
<dbReference type="Proteomes" id="UP000276133">
    <property type="component" value="Unassembled WGS sequence"/>
</dbReference>
<feature type="non-terminal residue" evidence="1">
    <location>
        <position position="1"/>
    </location>
</feature>
<dbReference type="AlphaFoldDB" id="A0A3M7RGA4"/>